<gene>
    <name evidence="2" type="ORF">AJ80_03701</name>
</gene>
<feature type="compositionally biased region" description="Polar residues" evidence="1">
    <location>
        <begin position="272"/>
        <end position="284"/>
    </location>
</feature>
<dbReference type="Proteomes" id="UP000224634">
    <property type="component" value="Unassembled WGS sequence"/>
</dbReference>
<name>A0A2B7YG92_POLH7</name>
<reference evidence="2 3" key="1">
    <citation type="submission" date="2017-10" db="EMBL/GenBank/DDBJ databases">
        <title>Comparative genomics in systemic dimorphic fungi from Ajellomycetaceae.</title>
        <authorList>
            <person name="Munoz J.F."/>
            <person name="Mcewen J.G."/>
            <person name="Clay O.K."/>
            <person name="Cuomo C.A."/>
        </authorList>
    </citation>
    <scope>NUCLEOTIDE SEQUENCE [LARGE SCALE GENOMIC DNA]</scope>
    <source>
        <strain evidence="2 3">UAMH7299</strain>
    </source>
</reference>
<evidence type="ECO:0008006" key="4">
    <source>
        <dbReference type="Google" id="ProtNLM"/>
    </source>
</evidence>
<evidence type="ECO:0000313" key="2">
    <source>
        <dbReference type="EMBL" id="PGH20051.1"/>
    </source>
</evidence>
<accession>A0A2B7YG92</accession>
<proteinExistence type="predicted"/>
<evidence type="ECO:0000256" key="1">
    <source>
        <dbReference type="SAM" id="MobiDB-lite"/>
    </source>
</evidence>
<comment type="caution">
    <text evidence="2">The sequence shown here is derived from an EMBL/GenBank/DDBJ whole genome shotgun (WGS) entry which is preliminary data.</text>
</comment>
<sequence>MPDISASANAFAVVGLADVIIRCAIQASDLYGRFKDASKSVARLLLDLRDLANIVTQLQSLASDQNDIVIRREIKATRNEIANAGQSIQTNLLGLQQHVTATSHTIQQRVEKVSAAVVTSGQANSTSFRTLEDHAKTLNNRLGSIDTRLAGHRNGQRVFLRRQKASTSKFLTRLDNVCSTLTRQIATISLRETENNGIIFEGENLGAIALPLMQMKGEIGKAIRTLRAEGSMMVSQSEARWIREQMEHLLARSHEDAAWTIRNKLPKRRPRPSQQDSPQRTSPIERTPSGGSHNGSKHGTSVSMFRRARKLQRRKIISSVATLLVEVAVQDAEADTTNSSATPFYHFG</sequence>
<dbReference type="EMBL" id="PDNA01000043">
    <property type="protein sequence ID" value="PGH20051.1"/>
    <property type="molecule type" value="Genomic_DNA"/>
</dbReference>
<dbReference type="AlphaFoldDB" id="A0A2B7YG92"/>
<keyword evidence="3" id="KW-1185">Reference proteome</keyword>
<feature type="region of interest" description="Disordered" evidence="1">
    <location>
        <begin position="261"/>
        <end position="303"/>
    </location>
</feature>
<protein>
    <recommendedName>
        <fullName evidence="4">Fungal N-terminal domain-containing protein</fullName>
    </recommendedName>
</protein>
<dbReference type="OrthoDB" id="539213at2759"/>
<evidence type="ECO:0000313" key="3">
    <source>
        <dbReference type="Proteomes" id="UP000224634"/>
    </source>
</evidence>
<organism evidence="2 3">
    <name type="scientific">Polytolypa hystricis (strain UAMH7299)</name>
    <dbReference type="NCBI Taxonomy" id="1447883"/>
    <lineage>
        <taxon>Eukaryota</taxon>
        <taxon>Fungi</taxon>
        <taxon>Dikarya</taxon>
        <taxon>Ascomycota</taxon>
        <taxon>Pezizomycotina</taxon>
        <taxon>Eurotiomycetes</taxon>
        <taxon>Eurotiomycetidae</taxon>
        <taxon>Onygenales</taxon>
        <taxon>Onygenales incertae sedis</taxon>
        <taxon>Polytolypa</taxon>
    </lineage>
</organism>